<feature type="transmembrane region" description="Helical" evidence="10">
    <location>
        <begin position="89"/>
        <end position="112"/>
    </location>
</feature>
<gene>
    <name evidence="10 11" type="primary">crcB</name>
    <name evidence="10" type="synonym">fluC</name>
    <name evidence="11" type="ORF">ACFODW_15760</name>
</gene>
<evidence type="ECO:0000313" key="11">
    <source>
        <dbReference type="EMBL" id="MFC2949778.1"/>
    </source>
</evidence>
<evidence type="ECO:0000256" key="4">
    <source>
        <dbReference type="ARBA" id="ARBA00022989"/>
    </source>
</evidence>
<evidence type="ECO:0000256" key="10">
    <source>
        <dbReference type="HAMAP-Rule" id="MF_00454"/>
    </source>
</evidence>
<feature type="transmembrane region" description="Helical" evidence="10">
    <location>
        <begin position="59"/>
        <end position="77"/>
    </location>
</feature>
<accession>A0ABV7AA92</accession>
<keyword evidence="10" id="KW-0406">Ion transport</keyword>
<feature type="binding site" evidence="10">
    <location>
        <position position="72"/>
    </location>
    <ligand>
        <name>Na(+)</name>
        <dbReference type="ChEBI" id="CHEBI:29101"/>
        <note>structural</note>
    </ligand>
</feature>
<comment type="subcellular location">
    <subcellularLocation>
        <location evidence="1 10">Cell membrane</location>
        <topology evidence="1 10">Multi-pass membrane protein</topology>
    </subcellularLocation>
</comment>
<dbReference type="PANTHER" id="PTHR28259">
    <property type="entry name" value="FLUORIDE EXPORT PROTEIN 1-RELATED"/>
    <property type="match status" value="1"/>
</dbReference>
<evidence type="ECO:0000256" key="3">
    <source>
        <dbReference type="ARBA" id="ARBA00022692"/>
    </source>
</evidence>
<keyword evidence="5 10" id="KW-0472">Membrane</keyword>
<keyword evidence="10" id="KW-0915">Sodium</keyword>
<name>A0ABV7AA92_9BACI</name>
<evidence type="ECO:0000256" key="6">
    <source>
        <dbReference type="ARBA" id="ARBA00023303"/>
    </source>
</evidence>
<sequence length="123" mass="13225">MVWVMAGGFLGSMIRYFLGEWVHAGGGFPLGTFLINLSGCFLLGWFMTASVKKKVQQKYIWMIGTGFLGSFTTFSTFSVETVGLIEDGAIGTAVLYVGLSIILGMLLAYAGFRLEVGKGADSE</sequence>
<evidence type="ECO:0000256" key="8">
    <source>
        <dbReference type="ARBA" id="ARBA00035585"/>
    </source>
</evidence>
<dbReference type="EMBL" id="JBHRRZ010000039">
    <property type="protein sequence ID" value="MFC2949778.1"/>
    <property type="molecule type" value="Genomic_DNA"/>
</dbReference>
<keyword evidence="6 10" id="KW-0407">Ion channel</keyword>
<comment type="similarity">
    <text evidence="7 10">Belongs to the fluoride channel Fluc/FEX (TC 1.A.43) family.</text>
</comment>
<dbReference type="InterPro" id="IPR003691">
    <property type="entry name" value="FluC"/>
</dbReference>
<comment type="function">
    <text evidence="9 10">Fluoride-specific ion channel. Important for reducing fluoride concentration in the cell, thus reducing its toxicity.</text>
</comment>
<keyword evidence="10" id="KW-0479">Metal-binding</keyword>
<reference evidence="12" key="1">
    <citation type="journal article" date="2019" name="Int. J. Syst. Evol. Microbiol.">
        <title>The Global Catalogue of Microorganisms (GCM) 10K type strain sequencing project: providing services to taxonomists for standard genome sequencing and annotation.</title>
        <authorList>
            <consortium name="The Broad Institute Genomics Platform"/>
            <consortium name="The Broad Institute Genome Sequencing Center for Infectious Disease"/>
            <person name="Wu L."/>
            <person name="Ma J."/>
        </authorList>
    </citation>
    <scope>NUCLEOTIDE SEQUENCE [LARGE SCALE GENOMIC DNA]</scope>
    <source>
        <strain evidence="12">KCTC 13193</strain>
    </source>
</reference>
<dbReference type="NCBIfam" id="TIGR00494">
    <property type="entry name" value="crcB"/>
    <property type="match status" value="1"/>
</dbReference>
<keyword evidence="3 10" id="KW-0812">Transmembrane</keyword>
<dbReference type="Proteomes" id="UP001595387">
    <property type="component" value="Unassembled WGS sequence"/>
</dbReference>
<evidence type="ECO:0000256" key="5">
    <source>
        <dbReference type="ARBA" id="ARBA00023136"/>
    </source>
</evidence>
<feature type="transmembrane region" description="Helical" evidence="10">
    <location>
        <begin position="27"/>
        <end position="47"/>
    </location>
</feature>
<feature type="binding site" evidence="10">
    <location>
        <position position="69"/>
    </location>
    <ligand>
        <name>Na(+)</name>
        <dbReference type="ChEBI" id="CHEBI:29101"/>
        <note>structural</note>
    </ligand>
</feature>
<evidence type="ECO:0000256" key="2">
    <source>
        <dbReference type="ARBA" id="ARBA00022475"/>
    </source>
</evidence>
<dbReference type="Pfam" id="PF02537">
    <property type="entry name" value="CRCB"/>
    <property type="match status" value="1"/>
</dbReference>
<comment type="catalytic activity">
    <reaction evidence="8">
        <text>fluoride(in) = fluoride(out)</text>
        <dbReference type="Rhea" id="RHEA:76159"/>
        <dbReference type="ChEBI" id="CHEBI:17051"/>
    </reaction>
    <physiologicalReaction direction="left-to-right" evidence="8">
        <dbReference type="Rhea" id="RHEA:76160"/>
    </physiologicalReaction>
</comment>
<comment type="activity regulation">
    <text evidence="10">Na(+) is not transported, but it plays an essential structural role and its presence is essential for fluoride channel function.</text>
</comment>
<evidence type="ECO:0000313" key="12">
    <source>
        <dbReference type="Proteomes" id="UP001595387"/>
    </source>
</evidence>
<keyword evidence="4 10" id="KW-1133">Transmembrane helix</keyword>
<evidence type="ECO:0000256" key="7">
    <source>
        <dbReference type="ARBA" id="ARBA00035120"/>
    </source>
</evidence>
<keyword evidence="2 10" id="KW-1003">Cell membrane</keyword>
<protein>
    <recommendedName>
        <fullName evidence="10">Fluoride-specific ion channel FluC</fullName>
    </recommendedName>
</protein>
<keyword evidence="10" id="KW-0813">Transport</keyword>
<dbReference type="PANTHER" id="PTHR28259:SF1">
    <property type="entry name" value="FLUORIDE EXPORT PROTEIN 1-RELATED"/>
    <property type="match status" value="1"/>
</dbReference>
<proteinExistence type="inferred from homology"/>
<organism evidence="11 12">
    <name type="scientific">Virgibacillus sediminis</name>
    <dbReference type="NCBI Taxonomy" id="202260"/>
    <lineage>
        <taxon>Bacteria</taxon>
        <taxon>Bacillati</taxon>
        <taxon>Bacillota</taxon>
        <taxon>Bacilli</taxon>
        <taxon>Bacillales</taxon>
        <taxon>Bacillaceae</taxon>
        <taxon>Virgibacillus</taxon>
    </lineage>
</organism>
<keyword evidence="12" id="KW-1185">Reference proteome</keyword>
<evidence type="ECO:0000256" key="9">
    <source>
        <dbReference type="ARBA" id="ARBA00049940"/>
    </source>
</evidence>
<dbReference type="HAMAP" id="MF_00454">
    <property type="entry name" value="FluC"/>
    <property type="match status" value="1"/>
</dbReference>
<comment type="caution">
    <text evidence="11">The sequence shown here is derived from an EMBL/GenBank/DDBJ whole genome shotgun (WGS) entry which is preliminary data.</text>
</comment>
<evidence type="ECO:0000256" key="1">
    <source>
        <dbReference type="ARBA" id="ARBA00004651"/>
    </source>
</evidence>
<dbReference type="RefSeq" id="WP_390307750.1">
    <property type="nucleotide sequence ID" value="NZ_JBHRRZ010000039.1"/>
</dbReference>